<gene>
    <name evidence="1" type="ORF">WUBG_13923</name>
</gene>
<accession>J9DZ56</accession>
<organism evidence="1 2">
    <name type="scientific">Wuchereria bancrofti</name>
    <dbReference type="NCBI Taxonomy" id="6293"/>
    <lineage>
        <taxon>Eukaryota</taxon>
        <taxon>Metazoa</taxon>
        <taxon>Ecdysozoa</taxon>
        <taxon>Nematoda</taxon>
        <taxon>Chromadorea</taxon>
        <taxon>Rhabditida</taxon>
        <taxon>Spirurina</taxon>
        <taxon>Spiruromorpha</taxon>
        <taxon>Filarioidea</taxon>
        <taxon>Onchocercidae</taxon>
        <taxon>Wuchereria</taxon>
    </lineage>
</organism>
<protein>
    <submittedName>
        <fullName evidence="1">Uncharacterized protein</fullName>
    </submittedName>
</protein>
<feature type="non-terminal residue" evidence="1">
    <location>
        <position position="91"/>
    </location>
</feature>
<comment type="caution">
    <text evidence="1">The sequence shown here is derived from an EMBL/GenBank/DDBJ whole genome shotgun (WGS) entry which is preliminary data.</text>
</comment>
<proteinExistence type="predicted"/>
<evidence type="ECO:0000313" key="2">
    <source>
        <dbReference type="Proteomes" id="UP000004810"/>
    </source>
</evidence>
<reference evidence="2" key="1">
    <citation type="submission" date="2012-08" db="EMBL/GenBank/DDBJ databases">
        <title>The Genome Sequence of Wuchereria bancrofti.</title>
        <authorList>
            <person name="Nutman T.B."/>
            <person name="Fink D.L."/>
            <person name="Russ C."/>
            <person name="Young S."/>
            <person name="Zeng Q."/>
            <person name="Koehrsen M."/>
            <person name="Alvarado L."/>
            <person name="Berlin A."/>
            <person name="Chapman S.B."/>
            <person name="Chen Z."/>
            <person name="Freedman E."/>
            <person name="Gellesch M."/>
            <person name="Goldberg J."/>
            <person name="Griggs A."/>
            <person name="Gujja S."/>
            <person name="Heilman E.R."/>
            <person name="Heiman D."/>
            <person name="Hepburn T."/>
            <person name="Howarth C."/>
            <person name="Jen D."/>
            <person name="Larson L."/>
            <person name="Lewis B."/>
            <person name="Mehta T."/>
            <person name="Park D."/>
            <person name="Pearson M."/>
            <person name="Roberts A."/>
            <person name="Saif S."/>
            <person name="Shea T."/>
            <person name="Shenoy N."/>
            <person name="Sisk P."/>
            <person name="Stolte C."/>
            <person name="Sykes S."/>
            <person name="Walk T."/>
            <person name="White J."/>
            <person name="Yandava C."/>
            <person name="Haas B."/>
            <person name="Henn M.R."/>
            <person name="Nusbaum C."/>
            <person name="Birren B."/>
        </authorList>
    </citation>
    <scope>NUCLEOTIDE SEQUENCE [LARGE SCALE GENOMIC DNA]</scope>
    <source>
        <strain evidence="2">NA</strain>
    </source>
</reference>
<dbReference type="AlphaFoldDB" id="J9DZ56"/>
<name>J9DZ56_WUCBA</name>
<dbReference type="Proteomes" id="UP000004810">
    <property type="component" value="Unassembled WGS sequence"/>
</dbReference>
<dbReference type="EMBL" id="ADBV01010970">
    <property type="protein sequence ID" value="EJW75166.1"/>
    <property type="molecule type" value="Genomic_DNA"/>
</dbReference>
<sequence>QFEDDQQGTRAALSESMPNILYVQDRGNCSADGRSLMDKDGISTGNDKTEKNWVMNLSEEVETGLINMSPSFSTKHCISGARNNAGKRIGR</sequence>
<feature type="non-terminal residue" evidence="1">
    <location>
        <position position="1"/>
    </location>
</feature>
<evidence type="ECO:0000313" key="1">
    <source>
        <dbReference type="EMBL" id="EJW75166.1"/>
    </source>
</evidence>